<evidence type="ECO:0000313" key="4">
    <source>
        <dbReference type="Proteomes" id="UP000770717"/>
    </source>
</evidence>
<dbReference type="GO" id="GO:0005667">
    <property type="term" value="C:transcription regulator complex"/>
    <property type="evidence" value="ECO:0007669"/>
    <property type="project" value="TreeGrafter"/>
</dbReference>
<evidence type="ECO:0000313" key="3">
    <source>
        <dbReference type="EMBL" id="KAG9479931.1"/>
    </source>
</evidence>
<gene>
    <name evidence="3" type="ORF">GDO78_011778</name>
</gene>
<dbReference type="PANTHER" id="PTHR12243">
    <property type="entry name" value="MADF DOMAIN TRANSCRIPTION FACTOR"/>
    <property type="match status" value="1"/>
</dbReference>
<feature type="region of interest" description="Disordered" evidence="1">
    <location>
        <begin position="256"/>
        <end position="279"/>
    </location>
</feature>
<feature type="domain" description="MADF" evidence="2">
    <location>
        <begin position="3"/>
        <end position="104"/>
    </location>
</feature>
<dbReference type="InterPro" id="IPR039353">
    <property type="entry name" value="TF_Adf1"/>
</dbReference>
<dbReference type="AlphaFoldDB" id="A0A8J6K5G9"/>
<evidence type="ECO:0000259" key="2">
    <source>
        <dbReference type="PROSITE" id="PS51029"/>
    </source>
</evidence>
<dbReference type="SMART" id="SM00595">
    <property type="entry name" value="MADF"/>
    <property type="match status" value="1"/>
</dbReference>
<dbReference type="GO" id="GO:0005634">
    <property type="term" value="C:nucleus"/>
    <property type="evidence" value="ECO:0007669"/>
    <property type="project" value="TreeGrafter"/>
</dbReference>
<dbReference type="EMBL" id="WNTK01000007">
    <property type="protein sequence ID" value="KAG9479931.1"/>
    <property type="molecule type" value="Genomic_DNA"/>
</dbReference>
<dbReference type="GO" id="GO:0006357">
    <property type="term" value="P:regulation of transcription by RNA polymerase II"/>
    <property type="evidence" value="ECO:0007669"/>
    <property type="project" value="TreeGrafter"/>
</dbReference>
<sequence length="279" mass="31795">MGRLIALMQDFPAIWDTNRSDYQDKLLKDKAWEDLSTQIYGEQWTTASTENKKNLLDEIKRKWRSARDQFRKEYTATTKSRAAVKRKRPYVYLQQLMYLAPTMEQRPSSDNLETVCDEEVEEGEQSVVATLPREDVNAGRDCKISSQVPALQTASTSPAVPRPRKLGRPTAASSQSTALASQQTDMQQQVLALLQQQTSPRNSAESFGQHVVMLLRSVPENLQLATQNYMLYLLEMSSPPNSPYELHYTIDQYRCRQSQRQCATEPPAQTPPPQPTPPR</sequence>
<dbReference type="PROSITE" id="PS51029">
    <property type="entry name" value="MADF"/>
    <property type="match status" value="1"/>
</dbReference>
<protein>
    <recommendedName>
        <fullName evidence="2">MADF domain-containing protein</fullName>
    </recommendedName>
</protein>
<dbReference type="Pfam" id="PF10545">
    <property type="entry name" value="MADF_DNA_bdg"/>
    <property type="match status" value="1"/>
</dbReference>
<proteinExistence type="predicted"/>
<dbReference type="PANTHER" id="PTHR12243:SF63">
    <property type="entry name" value="LD26477P"/>
    <property type="match status" value="1"/>
</dbReference>
<feature type="compositionally biased region" description="Pro residues" evidence="1">
    <location>
        <begin position="268"/>
        <end position="279"/>
    </location>
</feature>
<feature type="compositionally biased region" description="Low complexity" evidence="1">
    <location>
        <begin position="170"/>
        <end position="183"/>
    </location>
</feature>
<dbReference type="InterPro" id="IPR006578">
    <property type="entry name" value="MADF-dom"/>
</dbReference>
<accession>A0A8J6K5G9</accession>
<feature type="region of interest" description="Disordered" evidence="1">
    <location>
        <begin position="147"/>
        <end position="183"/>
    </location>
</feature>
<organism evidence="3 4">
    <name type="scientific">Eleutherodactylus coqui</name>
    <name type="common">Puerto Rican coqui</name>
    <dbReference type="NCBI Taxonomy" id="57060"/>
    <lineage>
        <taxon>Eukaryota</taxon>
        <taxon>Metazoa</taxon>
        <taxon>Chordata</taxon>
        <taxon>Craniata</taxon>
        <taxon>Vertebrata</taxon>
        <taxon>Euteleostomi</taxon>
        <taxon>Amphibia</taxon>
        <taxon>Batrachia</taxon>
        <taxon>Anura</taxon>
        <taxon>Neobatrachia</taxon>
        <taxon>Hyloidea</taxon>
        <taxon>Eleutherodactylidae</taxon>
        <taxon>Eleutherodactylinae</taxon>
        <taxon>Eleutherodactylus</taxon>
        <taxon>Eleutherodactylus</taxon>
    </lineage>
</organism>
<evidence type="ECO:0000256" key="1">
    <source>
        <dbReference type="SAM" id="MobiDB-lite"/>
    </source>
</evidence>
<dbReference type="Proteomes" id="UP000770717">
    <property type="component" value="Unassembled WGS sequence"/>
</dbReference>
<keyword evidence="4" id="KW-1185">Reference proteome</keyword>
<comment type="caution">
    <text evidence="3">The sequence shown here is derived from an EMBL/GenBank/DDBJ whole genome shotgun (WGS) entry which is preliminary data.</text>
</comment>
<dbReference type="OrthoDB" id="6616165at2759"/>
<feature type="compositionally biased region" description="Polar residues" evidence="1">
    <location>
        <begin position="147"/>
        <end position="158"/>
    </location>
</feature>
<name>A0A8J6K5G9_ELECQ</name>
<reference evidence="3" key="1">
    <citation type="thesis" date="2020" institute="ProQuest LLC" country="789 East Eisenhower Parkway, Ann Arbor, MI, USA">
        <title>Comparative Genomics and Chromosome Evolution.</title>
        <authorList>
            <person name="Mudd A.B."/>
        </authorList>
    </citation>
    <scope>NUCLEOTIDE SEQUENCE</scope>
    <source>
        <strain evidence="3">HN-11 Male</strain>
        <tissue evidence="3">Kidney and liver</tissue>
    </source>
</reference>